<protein>
    <submittedName>
        <fullName evidence="6">Phosphomannose isomerase</fullName>
    </submittedName>
</protein>
<dbReference type="InterPro" id="IPR014628">
    <property type="entry name" value="Man6P_isomerase_Firm_short"/>
</dbReference>
<evidence type="ECO:0000256" key="4">
    <source>
        <dbReference type="PIRSR" id="PIRSR036894-2"/>
    </source>
</evidence>
<dbReference type="STRING" id="926567.TheveDRAFT_0142"/>
<dbReference type="OrthoDB" id="9808275at2"/>
<organism evidence="6 7">
    <name type="scientific">Thermanaerovibrio velox DSM 12556</name>
    <dbReference type="NCBI Taxonomy" id="926567"/>
    <lineage>
        <taxon>Bacteria</taxon>
        <taxon>Thermotogati</taxon>
        <taxon>Synergistota</taxon>
        <taxon>Synergistia</taxon>
        <taxon>Synergistales</taxon>
        <taxon>Synergistaceae</taxon>
        <taxon>Thermanaerovibrio</taxon>
    </lineage>
</organism>
<keyword evidence="2 3" id="KW-0862">Zinc</keyword>
<evidence type="ECO:0000313" key="7">
    <source>
        <dbReference type="Proteomes" id="UP000005730"/>
    </source>
</evidence>
<evidence type="ECO:0000313" key="6">
    <source>
        <dbReference type="EMBL" id="EHM09329.1"/>
    </source>
</evidence>
<dbReference type="InterPro" id="IPR014710">
    <property type="entry name" value="RmlC-like_jellyroll"/>
</dbReference>
<feature type="binding site" evidence="3">
    <location>
        <position position="121"/>
    </location>
    <ligand>
        <name>Zn(2+)</name>
        <dbReference type="ChEBI" id="CHEBI:29105"/>
    </ligand>
</feature>
<evidence type="ECO:0000256" key="3">
    <source>
        <dbReference type="PIRSR" id="PIRSR036894-1"/>
    </source>
</evidence>
<dbReference type="AlphaFoldDB" id="H0UN50"/>
<name>H0UN50_9BACT</name>
<dbReference type="PIRSF" id="PIRSF036894">
    <property type="entry name" value="PMI_Firm_short"/>
    <property type="match status" value="1"/>
</dbReference>
<sequence>MAVENLLFKLRPVLKERIWGGRRLSKLFGPAEGTLVGPVGECWALSGHPDGESLVDSGPFKGMGLYELFKLRPELFGDFSPSDRFPIMVKLIDANEDLSIQVHPDDRLAGELGEPDPGKAECWYVLDCPEGASIVLGHNGDTVGQVTEWILEGMWDRLVRRVPIRPGDFVFIPPGTVHSLCAGAFVAEVQISSDVTYRLYDYQRLGPDGSPRQLHVDKALRALQAPQRPLPKGPMKVHRGDGWEERVFLRGSPFSVSVVKSKRSISLSALESFLCVGVMSGEGRIRWDSQEISVSTGDHLVACRGTRFVLEGAVEVLLSSPEGKPAVVCP</sequence>
<accession>H0UN50</accession>
<feature type="domain" description="Phosphomannose isomerase type I catalytic" evidence="5">
    <location>
        <begin position="7"/>
        <end position="117"/>
    </location>
</feature>
<dbReference type="InterPro" id="IPR011051">
    <property type="entry name" value="RmlC_Cupin_sf"/>
</dbReference>
<dbReference type="Gene3D" id="2.60.120.10">
    <property type="entry name" value="Jelly Rolls"/>
    <property type="match status" value="2"/>
</dbReference>
<feature type="binding site" evidence="3">
    <location>
        <position position="178"/>
    </location>
    <ligand>
        <name>Zn(2+)</name>
        <dbReference type="ChEBI" id="CHEBI:29105"/>
    </ligand>
</feature>
<evidence type="ECO:0000256" key="2">
    <source>
        <dbReference type="ARBA" id="ARBA00022833"/>
    </source>
</evidence>
<dbReference type="eggNOG" id="COG1482">
    <property type="taxonomic scope" value="Bacteria"/>
</dbReference>
<keyword evidence="6" id="KW-0413">Isomerase</keyword>
<dbReference type="InterPro" id="IPR046457">
    <property type="entry name" value="PMI_typeI_cat"/>
</dbReference>
<keyword evidence="7" id="KW-1185">Reference proteome</keyword>
<reference evidence="6 7" key="1">
    <citation type="submission" date="2011-10" db="EMBL/GenBank/DDBJ databases">
        <title>The Noncontiguous Finished genome of Thermanaerovibrio velox DSM 12556.</title>
        <authorList>
            <consortium name="US DOE Joint Genome Institute (JGI-PGF)"/>
            <person name="Lucas S."/>
            <person name="Copeland A."/>
            <person name="Lapidus A."/>
            <person name="Glavina del Rio T."/>
            <person name="Dalin E."/>
            <person name="Tice H."/>
            <person name="Bruce D."/>
            <person name="Goodwin L."/>
            <person name="Pitluck S."/>
            <person name="Peters L."/>
            <person name="Mikhailova N."/>
            <person name="Teshima H."/>
            <person name="Kyrpides N."/>
            <person name="Mavromatis K."/>
            <person name="Ivanova N."/>
            <person name="Markowitz V."/>
            <person name="Cheng J.-F."/>
            <person name="Hugenholtz P."/>
            <person name="Woyke T."/>
            <person name="Wu D."/>
            <person name="Spring S."/>
            <person name="Brambilla E.-M."/>
            <person name="Klenk H.-P."/>
            <person name="Eisen J.A."/>
        </authorList>
    </citation>
    <scope>NUCLEOTIDE SEQUENCE [LARGE SCALE GENOMIC DNA]</scope>
    <source>
        <strain evidence="6 7">DSM 12556</strain>
    </source>
</reference>
<feature type="active site" evidence="4">
    <location>
        <position position="198"/>
    </location>
</feature>
<dbReference type="SUPFAM" id="SSF51182">
    <property type="entry name" value="RmlC-like cupins"/>
    <property type="match status" value="1"/>
</dbReference>
<proteinExistence type="predicted"/>
<evidence type="ECO:0000256" key="1">
    <source>
        <dbReference type="ARBA" id="ARBA00022723"/>
    </source>
</evidence>
<feature type="binding site" evidence="3">
    <location>
        <position position="103"/>
    </location>
    <ligand>
        <name>Zn(2+)</name>
        <dbReference type="ChEBI" id="CHEBI:29105"/>
    </ligand>
</feature>
<dbReference type="Pfam" id="PF20511">
    <property type="entry name" value="PMI_typeI_cat"/>
    <property type="match status" value="1"/>
</dbReference>
<dbReference type="HOGENOM" id="CLU_020529_0_0_0"/>
<dbReference type="PANTHER" id="PTHR42742:SF3">
    <property type="entry name" value="FRUCTOKINASE"/>
    <property type="match status" value="1"/>
</dbReference>
<dbReference type="CDD" id="cd07010">
    <property type="entry name" value="cupin_PMI_type_I_N_bac"/>
    <property type="match status" value="1"/>
</dbReference>
<keyword evidence="1 3" id="KW-0479">Metal-binding</keyword>
<dbReference type="PANTHER" id="PTHR42742">
    <property type="entry name" value="TRANSCRIPTIONAL REPRESSOR MPRA"/>
    <property type="match status" value="1"/>
</dbReference>
<dbReference type="GO" id="GO:0004476">
    <property type="term" value="F:mannose-6-phosphate isomerase activity"/>
    <property type="evidence" value="ECO:0007669"/>
    <property type="project" value="InterPro"/>
</dbReference>
<dbReference type="GO" id="GO:0008270">
    <property type="term" value="F:zinc ion binding"/>
    <property type="evidence" value="ECO:0007669"/>
    <property type="project" value="InterPro"/>
</dbReference>
<dbReference type="Proteomes" id="UP000005730">
    <property type="component" value="Chromosome"/>
</dbReference>
<dbReference type="EMBL" id="CM001377">
    <property type="protein sequence ID" value="EHM09329.1"/>
    <property type="molecule type" value="Genomic_DNA"/>
</dbReference>
<comment type="cofactor">
    <cofactor evidence="3">
        <name>Zn(2+)</name>
        <dbReference type="ChEBI" id="CHEBI:29105"/>
    </cofactor>
    <text evidence="3">Binds 1 zinc ion per subunit.</text>
</comment>
<dbReference type="GO" id="GO:0005975">
    <property type="term" value="P:carbohydrate metabolic process"/>
    <property type="evidence" value="ECO:0007669"/>
    <property type="project" value="InterPro"/>
</dbReference>
<gene>
    <name evidence="6" type="ORF">TheveDRAFT_0142</name>
</gene>
<evidence type="ECO:0000259" key="5">
    <source>
        <dbReference type="Pfam" id="PF20511"/>
    </source>
</evidence>
<dbReference type="InterPro" id="IPR051804">
    <property type="entry name" value="Carb_Metab_Reg_Kinase/Isom"/>
</dbReference>